<gene>
    <name evidence="7" type="ORF">OJ997_25810</name>
</gene>
<evidence type="ECO:0000259" key="6">
    <source>
        <dbReference type="PROSITE" id="PS51387"/>
    </source>
</evidence>
<proteinExistence type="inferred from homology"/>
<dbReference type="RefSeq" id="WP_270028164.1">
    <property type="nucleotide sequence ID" value="NZ_JAPDDP010000060.1"/>
</dbReference>
<evidence type="ECO:0000256" key="3">
    <source>
        <dbReference type="ARBA" id="ARBA00022630"/>
    </source>
</evidence>
<dbReference type="SUPFAM" id="SSF56176">
    <property type="entry name" value="FAD-binding/transporter-associated domain-like"/>
    <property type="match status" value="1"/>
</dbReference>
<comment type="caution">
    <text evidence="7">The sequence shown here is derived from an EMBL/GenBank/DDBJ whole genome shotgun (WGS) entry which is preliminary data.</text>
</comment>
<dbReference type="Pfam" id="PF01565">
    <property type="entry name" value="FAD_binding_4"/>
    <property type="match status" value="1"/>
</dbReference>
<evidence type="ECO:0000256" key="2">
    <source>
        <dbReference type="ARBA" id="ARBA00005466"/>
    </source>
</evidence>
<evidence type="ECO:0000313" key="7">
    <source>
        <dbReference type="EMBL" id="MDA0183750.1"/>
    </source>
</evidence>
<dbReference type="GO" id="GO:0071949">
    <property type="term" value="F:FAD binding"/>
    <property type="evidence" value="ECO:0007669"/>
    <property type="project" value="InterPro"/>
</dbReference>
<feature type="domain" description="FAD-binding PCMH-type" evidence="6">
    <location>
        <begin position="28"/>
        <end position="198"/>
    </location>
</feature>
<sequence length="444" mass="46840">MLSAFTTTIVNPGHPDYDTLRMSWNVAVDQRPALIARPTDVAGVGAAIAVARERGLRVTLRGGGHNPAPLGDLSDTLLLRTDAMQGVTIDADRRIARVQGGALWDHVVPEAALHGLYPLHGSSPDVGVVGYSLSGGLGWVARRYGLQANRIVAAEVVLASGHFVRTDAEHEPELLWALRGGGGSFAAVVALEFELLPLTHAYAGWLAWDWTHSERVLNRWVEWAAEAPDAVTSAARILQLPDLPTIPEPLRGRNLVAIDGAVLDERRDLLAPLRDLRPELDTFATLPAAALSRLHADPEGPTPAVSASAMLGALDEDAVSAFVGAAGPGSGSTLVASELRQLGGAVGRRARGGGALTHLDGEFLLYGVAIAATPALGAAGHVSAQRLAHAMAPWAGGRAYGNFVEERTDPARFYDAATYAKLQVIKDVLDPAGVFRANHDVRGR</sequence>
<comment type="similarity">
    <text evidence="2">Belongs to the oxygen-dependent FAD-linked oxidoreductase family.</text>
</comment>
<dbReference type="InterPro" id="IPR016166">
    <property type="entry name" value="FAD-bd_PCMH"/>
</dbReference>
<evidence type="ECO:0000256" key="5">
    <source>
        <dbReference type="ARBA" id="ARBA00023002"/>
    </source>
</evidence>
<keyword evidence="5" id="KW-0560">Oxidoreductase</keyword>
<evidence type="ECO:0000256" key="4">
    <source>
        <dbReference type="ARBA" id="ARBA00022827"/>
    </source>
</evidence>
<dbReference type="PANTHER" id="PTHR42973">
    <property type="entry name" value="BINDING OXIDOREDUCTASE, PUTATIVE (AFU_ORTHOLOGUE AFUA_1G17690)-RELATED"/>
    <property type="match status" value="1"/>
</dbReference>
<accession>A0A9X3NF02</accession>
<dbReference type="AlphaFoldDB" id="A0A9X3NF02"/>
<dbReference type="Proteomes" id="UP001147653">
    <property type="component" value="Unassembled WGS sequence"/>
</dbReference>
<protein>
    <submittedName>
        <fullName evidence="7">FAD-binding oxidoreductase</fullName>
    </submittedName>
</protein>
<comment type="cofactor">
    <cofactor evidence="1">
        <name>FAD</name>
        <dbReference type="ChEBI" id="CHEBI:57692"/>
    </cofactor>
</comment>
<dbReference type="PROSITE" id="PS51387">
    <property type="entry name" value="FAD_PCMH"/>
    <property type="match status" value="1"/>
</dbReference>
<organism evidence="7 8">
    <name type="scientific">Solirubrobacter phytolaccae</name>
    <dbReference type="NCBI Taxonomy" id="1404360"/>
    <lineage>
        <taxon>Bacteria</taxon>
        <taxon>Bacillati</taxon>
        <taxon>Actinomycetota</taxon>
        <taxon>Thermoleophilia</taxon>
        <taxon>Solirubrobacterales</taxon>
        <taxon>Solirubrobacteraceae</taxon>
        <taxon>Solirubrobacter</taxon>
    </lineage>
</organism>
<dbReference type="InterPro" id="IPR016169">
    <property type="entry name" value="FAD-bd_PCMH_sub2"/>
</dbReference>
<name>A0A9X3NF02_9ACTN</name>
<keyword evidence="4" id="KW-0274">FAD</keyword>
<dbReference type="PANTHER" id="PTHR42973:SF39">
    <property type="entry name" value="FAD-BINDING PCMH-TYPE DOMAIN-CONTAINING PROTEIN"/>
    <property type="match status" value="1"/>
</dbReference>
<dbReference type="InterPro" id="IPR036318">
    <property type="entry name" value="FAD-bd_PCMH-like_sf"/>
</dbReference>
<evidence type="ECO:0000313" key="8">
    <source>
        <dbReference type="Proteomes" id="UP001147653"/>
    </source>
</evidence>
<dbReference type="GO" id="GO:0016491">
    <property type="term" value="F:oxidoreductase activity"/>
    <property type="evidence" value="ECO:0007669"/>
    <property type="project" value="UniProtKB-KW"/>
</dbReference>
<dbReference type="InterPro" id="IPR006094">
    <property type="entry name" value="Oxid_FAD_bind_N"/>
</dbReference>
<keyword evidence="3" id="KW-0285">Flavoprotein</keyword>
<evidence type="ECO:0000256" key="1">
    <source>
        <dbReference type="ARBA" id="ARBA00001974"/>
    </source>
</evidence>
<dbReference type="EMBL" id="JAPDDP010000060">
    <property type="protein sequence ID" value="MDA0183750.1"/>
    <property type="molecule type" value="Genomic_DNA"/>
</dbReference>
<reference evidence="7" key="1">
    <citation type="submission" date="2022-10" db="EMBL/GenBank/DDBJ databases">
        <title>The WGS of Solirubrobacter phytolaccae KCTC 29190.</title>
        <authorList>
            <person name="Jiang Z."/>
        </authorList>
    </citation>
    <scope>NUCLEOTIDE SEQUENCE</scope>
    <source>
        <strain evidence="7">KCTC 29190</strain>
    </source>
</reference>
<keyword evidence="8" id="KW-1185">Reference proteome</keyword>
<dbReference type="Gene3D" id="3.30.465.10">
    <property type="match status" value="1"/>
</dbReference>
<dbReference type="Gene3D" id="3.40.462.20">
    <property type="match status" value="1"/>
</dbReference>
<dbReference type="InterPro" id="IPR016167">
    <property type="entry name" value="FAD-bd_PCMH_sub1"/>
</dbReference>
<dbReference type="InterPro" id="IPR050416">
    <property type="entry name" value="FAD-linked_Oxidoreductase"/>
</dbReference>
<dbReference type="Gene3D" id="3.30.43.10">
    <property type="entry name" value="Uridine Diphospho-n-acetylenolpyruvylglucosamine Reductase, domain 2"/>
    <property type="match status" value="1"/>
</dbReference>